<dbReference type="Gene3D" id="1.10.890.40">
    <property type="match status" value="1"/>
</dbReference>
<evidence type="ECO:0000313" key="4">
    <source>
        <dbReference type="Proteomes" id="UP000013201"/>
    </source>
</evidence>
<comment type="caution">
    <text evidence="3">The sequence shown here is derived from an EMBL/GenBank/DDBJ whole genome shotgun (WGS) entry which is preliminary data.</text>
</comment>
<accession>N1MTI9</accession>
<dbReference type="InterPro" id="IPR041238">
    <property type="entry name" value="Rap1a"/>
</dbReference>
<feature type="domain" description="Rap1a immunity protein" evidence="2">
    <location>
        <begin position="40"/>
        <end position="126"/>
    </location>
</feature>
<evidence type="ECO:0000313" key="3">
    <source>
        <dbReference type="EMBL" id="CCW20301.1"/>
    </source>
</evidence>
<name>N1MTI9_9SPHN</name>
<feature type="signal peptide" evidence="1">
    <location>
        <begin position="1"/>
        <end position="22"/>
    </location>
</feature>
<feature type="chain" id="PRO_5004108089" description="Rap1a immunity protein domain-containing protein" evidence="1">
    <location>
        <begin position="23"/>
        <end position="128"/>
    </location>
</feature>
<keyword evidence="1" id="KW-0732">Signal</keyword>
<dbReference type="EMBL" id="CAVK010000258">
    <property type="protein sequence ID" value="CCW20301.1"/>
    <property type="molecule type" value="Genomic_DNA"/>
</dbReference>
<reference evidence="4" key="2">
    <citation type="submission" date="2013-04" db="EMBL/GenBank/DDBJ databases">
        <title>Bisphenol A degrading Sphingobium sp. strain BiD32.</title>
        <authorList>
            <person name="Nielsen J.L."/>
            <person name="Zhou N.A."/>
            <person name="Kjeldal H."/>
        </authorList>
    </citation>
    <scope>NUCLEOTIDE SEQUENCE [LARGE SCALE GENOMIC DNA]</scope>
    <source>
        <strain evidence="4">BiD32</strain>
    </source>
</reference>
<gene>
    <name evidence="3" type="ORF">EBBID32_46750</name>
</gene>
<dbReference type="Proteomes" id="UP000013201">
    <property type="component" value="Unassembled WGS sequence"/>
</dbReference>
<evidence type="ECO:0000259" key="2">
    <source>
        <dbReference type="Pfam" id="PF18602"/>
    </source>
</evidence>
<keyword evidence="4" id="KW-1185">Reference proteome</keyword>
<evidence type="ECO:0000256" key="1">
    <source>
        <dbReference type="SAM" id="SignalP"/>
    </source>
</evidence>
<reference evidence="3 4" key="1">
    <citation type="submission" date="2013-03" db="EMBL/GenBank/DDBJ databases">
        <authorList>
            <person name="Le V."/>
        </authorList>
    </citation>
    <scope>NUCLEOTIDE SEQUENCE [LARGE SCALE GENOMIC DNA]</scope>
    <source>
        <strain evidence="3 4">BiD32</strain>
    </source>
</reference>
<organism evidence="3 4">
    <name type="scientific">Sphingobium indicum BiD32</name>
    <dbReference type="NCBI Taxonomy" id="1301087"/>
    <lineage>
        <taxon>Bacteria</taxon>
        <taxon>Pseudomonadati</taxon>
        <taxon>Pseudomonadota</taxon>
        <taxon>Alphaproteobacteria</taxon>
        <taxon>Sphingomonadales</taxon>
        <taxon>Sphingomonadaceae</taxon>
        <taxon>Sphingobium</taxon>
    </lineage>
</organism>
<protein>
    <recommendedName>
        <fullName evidence="2">Rap1a immunity protein domain-containing protein</fullName>
    </recommendedName>
</protein>
<proteinExistence type="predicted"/>
<dbReference type="Pfam" id="PF18602">
    <property type="entry name" value="Rap1a"/>
    <property type="match status" value="1"/>
</dbReference>
<dbReference type="RefSeq" id="WP_006967939.1">
    <property type="nucleotide sequence ID" value="NZ_CAVK010000258.1"/>
</dbReference>
<dbReference type="AlphaFoldDB" id="N1MTI9"/>
<sequence length="128" mass="13774">MPAFMRLFLTVAPLLLSGAAAAAPPAPAAPTSGSAFMFESGTSLLAKCRNKAPEYALACTAYIVGVVDGIRKDSFIGRGRPICWPDRMSADDARRTVVAYLERWPDQRRGPASVLVSVALNDRYPCQK</sequence>